<dbReference type="Proteomes" id="UP000509448">
    <property type="component" value="Chromosome"/>
</dbReference>
<evidence type="ECO:0000256" key="1">
    <source>
        <dbReference type="ARBA" id="ARBA00008791"/>
    </source>
</evidence>
<dbReference type="PANTHER" id="PTHR46268">
    <property type="entry name" value="STRESS RESPONSE PROTEIN NHAX"/>
    <property type="match status" value="1"/>
</dbReference>
<dbReference type="CDD" id="cd00293">
    <property type="entry name" value="USP-like"/>
    <property type="match status" value="1"/>
</dbReference>
<dbReference type="KEGG" id="ccai:NAS2_0866"/>
<evidence type="ECO:0000259" key="2">
    <source>
        <dbReference type="Pfam" id="PF00582"/>
    </source>
</evidence>
<dbReference type="InterPro" id="IPR006015">
    <property type="entry name" value="Universal_stress_UspA"/>
</dbReference>
<dbReference type="Gene3D" id="3.40.50.620">
    <property type="entry name" value="HUPs"/>
    <property type="match status" value="1"/>
</dbReference>
<evidence type="ECO:0000313" key="3">
    <source>
        <dbReference type="EMBL" id="BBE42255.1"/>
    </source>
</evidence>
<dbReference type="PANTHER" id="PTHR46268:SF25">
    <property type="entry name" value="USPA DOMAIN PROTEIN"/>
    <property type="match status" value="1"/>
</dbReference>
<reference evidence="3 4" key="1">
    <citation type="journal article" date="2019" name="ISME J.">
        <title>Isolation and characterization of a thermophilic sulfur- and iron-reducing thaumarchaeote from a terrestrial acidic hot spring.</title>
        <authorList>
            <person name="Kato S."/>
            <person name="Itoh T."/>
            <person name="Yuki M."/>
            <person name="Nagamori M."/>
            <person name="Ohnishi M."/>
            <person name="Uematsu K."/>
            <person name="Suzuki K."/>
            <person name="Takashina T."/>
            <person name="Ohkuma M."/>
        </authorList>
    </citation>
    <scope>NUCLEOTIDE SEQUENCE [LARGE SCALE GENOMIC DNA]</scope>
    <source>
        <strain evidence="3 4">NAS-02</strain>
    </source>
</reference>
<protein>
    <submittedName>
        <fullName evidence="3">Universal stress protein UspA and related nucleotide-binding proteins</fullName>
    </submittedName>
</protein>
<proteinExistence type="inferred from homology"/>
<feature type="domain" description="UspA" evidence="2">
    <location>
        <begin position="1"/>
        <end position="134"/>
    </location>
</feature>
<dbReference type="SUPFAM" id="SSF52402">
    <property type="entry name" value="Adenine nucleotide alpha hydrolases-like"/>
    <property type="match status" value="1"/>
</dbReference>
<gene>
    <name evidence="3" type="ORF">NAS2_0866</name>
</gene>
<keyword evidence="4" id="KW-1185">Reference proteome</keyword>
<dbReference type="AlphaFoldDB" id="A0A4P2VMI8"/>
<dbReference type="InterPro" id="IPR014729">
    <property type="entry name" value="Rossmann-like_a/b/a_fold"/>
</dbReference>
<evidence type="ECO:0000313" key="4">
    <source>
        <dbReference type="Proteomes" id="UP000509448"/>
    </source>
</evidence>
<name>A0A4P2VMI8_9ARCH</name>
<dbReference type="Pfam" id="PF00582">
    <property type="entry name" value="Usp"/>
    <property type="match status" value="1"/>
</dbReference>
<organism evidence="3 4">
    <name type="scientific">Conexivisphaera calida</name>
    <dbReference type="NCBI Taxonomy" id="1874277"/>
    <lineage>
        <taxon>Archaea</taxon>
        <taxon>Nitrososphaerota</taxon>
        <taxon>Conexivisphaeria</taxon>
        <taxon>Conexivisphaerales</taxon>
        <taxon>Conexivisphaeraceae</taxon>
        <taxon>Conexivisphaera</taxon>
    </lineage>
</organism>
<accession>A0A4P2VMI8</accession>
<dbReference type="EMBL" id="AP018732">
    <property type="protein sequence ID" value="BBE42255.1"/>
    <property type="molecule type" value="Genomic_DNA"/>
</dbReference>
<comment type="similarity">
    <text evidence="1">Belongs to the universal stress protein A family.</text>
</comment>
<dbReference type="InterPro" id="IPR006016">
    <property type="entry name" value="UspA"/>
</dbReference>
<sequence>MLVAYDGSDNSRRALEVAADLAVRCGARLQVAKVVDLASLMGLELEGQVIDELRSKAEREVHDAVEFARSKGADADGSVLVGDPVESIVELAQGMGVDLIVTGSRGLSRLKRILLGSVSTGILTEAKCSVLVVK</sequence>
<dbReference type="PRINTS" id="PR01438">
    <property type="entry name" value="UNVRSLSTRESS"/>
</dbReference>